<dbReference type="InterPro" id="IPR050792">
    <property type="entry name" value="ADP-ribosylglycohydrolase"/>
</dbReference>
<evidence type="ECO:0000313" key="4">
    <source>
        <dbReference type="Proteomes" id="UP001295684"/>
    </source>
</evidence>
<keyword evidence="4" id="KW-1185">Reference proteome</keyword>
<evidence type="ECO:0008006" key="5">
    <source>
        <dbReference type="Google" id="ProtNLM"/>
    </source>
</evidence>
<evidence type="ECO:0000256" key="2">
    <source>
        <dbReference type="SAM" id="MobiDB-lite"/>
    </source>
</evidence>
<dbReference type="PANTHER" id="PTHR16222">
    <property type="entry name" value="ADP-RIBOSYLGLYCOHYDROLASE"/>
    <property type="match status" value="1"/>
</dbReference>
<organism evidence="3 4">
    <name type="scientific">Euplotes crassus</name>
    <dbReference type="NCBI Taxonomy" id="5936"/>
    <lineage>
        <taxon>Eukaryota</taxon>
        <taxon>Sar</taxon>
        <taxon>Alveolata</taxon>
        <taxon>Ciliophora</taxon>
        <taxon>Intramacronucleata</taxon>
        <taxon>Spirotrichea</taxon>
        <taxon>Hypotrichia</taxon>
        <taxon>Euplotida</taxon>
        <taxon>Euplotidae</taxon>
        <taxon>Moneuplotes</taxon>
    </lineage>
</organism>
<feature type="binding site" evidence="1">
    <location>
        <position position="346"/>
    </location>
    <ligand>
        <name>Mg(2+)</name>
        <dbReference type="ChEBI" id="CHEBI:18420"/>
        <label>1</label>
    </ligand>
</feature>
<keyword evidence="1" id="KW-0460">Magnesium</keyword>
<dbReference type="Gene3D" id="1.10.4080.10">
    <property type="entry name" value="ADP-ribosylation/Crystallin J1"/>
    <property type="match status" value="1"/>
</dbReference>
<feature type="binding site" evidence="1">
    <location>
        <position position="108"/>
    </location>
    <ligand>
        <name>Mg(2+)</name>
        <dbReference type="ChEBI" id="CHEBI:18420"/>
        <label>1</label>
    </ligand>
</feature>
<reference evidence="3" key="1">
    <citation type="submission" date="2023-07" db="EMBL/GenBank/DDBJ databases">
        <authorList>
            <consortium name="AG Swart"/>
            <person name="Singh M."/>
            <person name="Singh A."/>
            <person name="Seah K."/>
            <person name="Emmerich C."/>
        </authorList>
    </citation>
    <scope>NUCLEOTIDE SEQUENCE</scope>
    <source>
        <strain evidence="3">DP1</strain>
    </source>
</reference>
<dbReference type="GO" id="GO:0046872">
    <property type="term" value="F:metal ion binding"/>
    <property type="evidence" value="ECO:0007669"/>
    <property type="project" value="UniProtKB-KW"/>
</dbReference>
<keyword evidence="1" id="KW-0479">Metal-binding</keyword>
<sequence>METEFVEGYQDGQPASEGLGPQEDRKENLTAAPASHLEEQKESVGSSPAEDAKFDRAKGSVIGALCGDAIGAVLEFCTGEITEERAEEALEMRGGGVFRVGPGQITDDGELTMSLLHALVEGKGKFDEDEVARYYGKWKNSRPFDCGITIGNALSVADPKAPDPLDIKEEARGYNQKSQSNGSLMRSTPLAVFCHNMKIPNTKDSVTPSFNSEDWQGHRDCVFEAVKLDTTFTHPNETVHYVGGLYIYMITLIINGVPLGEVYQTIIDDIEKSADEKYKDIISGWVRESEVDEVGSLDKQMGWMKHAFVCCLRCLRLAAQKQESNEELNSRFYEEAMVGILMGKGDTDTNACIAGGVIGAILGFDKLPEVPKDKVLNWDNNKDEGHERDEFLVPKDQVLDLIEKLYSYGPKDLEVV</sequence>
<dbReference type="AlphaFoldDB" id="A0AAD1XF36"/>
<gene>
    <name evidence="3" type="ORF">ECRASSUSDP1_LOCUS10931</name>
</gene>
<proteinExistence type="predicted"/>
<dbReference type="EMBL" id="CAMPGE010010782">
    <property type="protein sequence ID" value="CAI2369628.1"/>
    <property type="molecule type" value="Genomic_DNA"/>
</dbReference>
<dbReference type="InterPro" id="IPR005502">
    <property type="entry name" value="Ribosyl_crysJ1"/>
</dbReference>
<dbReference type="InterPro" id="IPR036705">
    <property type="entry name" value="Ribosyl_crysJ1_sf"/>
</dbReference>
<feature type="region of interest" description="Disordered" evidence="2">
    <location>
        <begin position="1"/>
        <end position="52"/>
    </location>
</feature>
<feature type="binding site" evidence="1">
    <location>
        <position position="106"/>
    </location>
    <ligand>
        <name>Mg(2+)</name>
        <dbReference type="ChEBI" id="CHEBI:18420"/>
        <label>1</label>
    </ligand>
</feature>
<evidence type="ECO:0000313" key="3">
    <source>
        <dbReference type="EMBL" id="CAI2369628.1"/>
    </source>
</evidence>
<dbReference type="SUPFAM" id="SSF101478">
    <property type="entry name" value="ADP-ribosylglycohydrolase"/>
    <property type="match status" value="1"/>
</dbReference>
<dbReference type="PANTHER" id="PTHR16222:SF35">
    <property type="entry name" value="ADP-RIBOSYLGLYCOHYDROLASE"/>
    <property type="match status" value="1"/>
</dbReference>
<protein>
    <recommendedName>
        <fullName evidence="5">ADP-ribosylglycohydrolase</fullName>
    </recommendedName>
</protein>
<feature type="binding site" evidence="1">
    <location>
        <position position="107"/>
    </location>
    <ligand>
        <name>Mg(2+)</name>
        <dbReference type="ChEBI" id="CHEBI:18420"/>
        <label>1</label>
    </ligand>
</feature>
<comment type="cofactor">
    <cofactor evidence="1">
        <name>Mg(2+)</name>
        <dbReference type="ChEBI" id="CHEBI:18420"/>
    </cofactor>
    <text evidence="1">Binds 2 magnesium ions per subunit.</text>
</comment>
<dbReference type="Proteomes" id="UP001295684">
    <property type="component" value="Unassembled WGS sequence"/>
</dbReference>
<name>A0AAD1XF36_EUPCR</name>
<evidence type="ECO:0000256" key="1">
    <source>
        <dbReference type="PIRSR" id="PIRSR605502-1"/>
    </source>
</evidence>
<comment type="caution">
    <text evidence="3">The sequence shown here is derived from an EMBL/GenBank/DDBJ whole genome shotgun (WGS) entry which is preliminary data.</text>
</comment>
<feature type="binding site" evidence="1">
    <location>
        <position position="349"/>
    </location>
    <ligand>
        <name>Mg(2+)</name>
        <dbReference type="ChEBI" id="CHEBI:18420"/>
        <label>1</label>
    </ligand>
</feature>
<feature type="binding site" evidence="1">
    <location>
        <position position="348"/>
    </location>
    <ligand>
        <name>Mg(2+)</name>
        <dbReference type="ChEBI" id="CHEBI:18420"/>
        <label>1</label>
    </ligand>
</feature>
<dbReference type="Pfam" id="PF03747">
    <property type="entry name" value="ADP_ribosyl_GH"/>
    <property type="match status" value="1"/>
</dbReference>
<accession>A0AAD1XF36</accession>